<dbReference type="InterPro" id="IPR052198">
    <property type="entry name" value="IorB_Oxidoreductase"/>
</dbReference>
<dbReference type="PANTHER" id="PTHR43854:SF1">
    <property type="entry name" value="INDOLEPYRUVATE OXIDOREDUCTASE SUBUNIT IORB"/>
    <property type="match status" value="1"/>
</dbReference>
<dbReference type="InterPro" id="IPR019752">
    <property type="entry name" value="Pyrv/ketoisovalerate_OxRed_cat"/>
</dbReference>
<dbReference type="GO" id="GO:0016903">
    <property type="term" value="F:oxidoreductase activity, acting on the aldehyde or oxo group of donors"/>
    <property type="evidence" value="ECO:0007669"/>
    <property type="project" value="InterPro"/>
</dbReference>
<organism evidence="3">
    <name type="scientific">Sulfurisphaera javensis</name>
    <dbReference type="NCBI Taxonomy" id="2049879"/>
    <lineage>
        <taxon>Archaea</taxon>
        <taxon>Thermoproteota</taxon>
        <taxon>Thermoprotei</taxon>
        <taxon>Sulfolobales</taxon>
        <taxon>Sulfolobaceae</taxon>
        <taxon>Sulfurisphaera</taxon>
    </lineage>
</organism>
<gene>
    <name evidence="3" type="ORF">SJAV_17310</name>
</gene>
<accession>A0AAT9GS97</accession>
<dbReference type="Pfam" id="PF01558">
    <property type="entry name" value="POR"/>
    <property type="match status" value="1"/>
</dbReference>
<dbReference type="InterPro" id="IPR002869">
    <property type="entry name" value="Pyrv_flavodox_OxRed_cen"/>
</dbReference>
<evidence type="ECO:0000256" key="1">
    <source>
        <dbReference type="ARBA" id="ARBA00023002"/>
    </source>
</evidence>
<feature type="domain" description="Pyruvate/ketoisovalerate oxidoreductase catalytic" evidence="2">
    <location>
        <begin position="12"/>
        <end position="171"/>
    </location>
</feature>
<dbReference type="GeneID" id="92354684"/>
<dbReference type="KEGG" id="sjv:SJAV_17310"/>
<name>A0AAT9GS97_9CREN</name>
<evidence type="ECO:0000259" key="2">
    <source>
        <dbReference type="Pfam" id="PF01558"/>
    </source>
</evidence>
<dbReference type="AlphaFoldDB" id="A0AAT9GS97"/>
<dbReference type="RefSeq" id="WP_369609352.1">
    <property type="nucleotide sequence ID" value="NZ_AP031322.1"/>
</dbReference>
<dbReference type="EMBL" id="AP031322">
    <property type="protein sequence ID" value="BFH73787.1"/>
    <property type="molecule type" value="Genomic_DNA"/>
</dbReference>
<dbReference type="Gene3D" id="3.40.920.10">
    <property type="entry name" value="Pyruvate-ferredoxin oxidoreductase, PFOR, domain III"/>
    <property type="match status" value="1"/>
</dbReference>
<reference evidence="3" key="1">
    <citation type="submission" date="2024-03" db="EMBL/GenBank/DDBJ databases">
        <title>Complete genome sequence of Sulfurisphaera javensis strain KD-1.</title>
        <authorList>
            <person name="Sakai H."/>
            <person name="Nur N."/>
            <person name="Suwanto A."/>
            <person name="Kurosawa N."/>
        </authorList>
    </citation>
    <scope>NUCLEOTIDE SEQUENCE</scope>
    <source>
        <strain evidence="3">KD-1</strain>
    </source>
</reference>
<evidence type="ECO:0000313" key="3">
    <source>
        <dbReference type="EMBL" id="BFH73787.1"/>
    </source>
</evidence>
<dbReference type="PANTHER" id="PTHR43854">
    <property type="entry name" value="INDOLEPYRUVATE OXIDOREDUCTASE SUBUNIT IORB"/>
    <property type="match status" value="1"/>
</dbReference>
<proteinExistence type="predicted"/>
<sequence>MEKLNILIAGVGGQGVITLGKIIAQSALISGVKALVAETHGLAQRGGAVNVHVRLGEVYSPLIRKADLLVALEATEALRNLSYADENTMIILNERVEKSVLPKIRMLSLEEIKDRLREYKVLSVNADKIAVQGGNPRGTNIVMLSVMMELKLSKFIKEDVLLSLLDERNRKVYLLGKQFIKGWLYAK</sequence>
<protein>
    <submittedName>
        <fullName evidence="3">Indolepyruvate oxidoreductase subunit beta</fullName>
    </submittedName>
</protein>
<dbReference type="SUPFAM" id="SSF53323">
    <property type="entry name" value="Pyruvate-ferredoxin oxidoreductase, PFOR, domain III"/>
    <property type="match status" value="1"/>
</dbReference>
<keyword evidence="1" id="KW-0560">Oxidoreductase</keyword>